<accession>A0AC59Z5L3</accession>
<sequence length="109" mass="12138">MCRAAPLPLGPISVSRCGPAPVHFFPPHHIVFIKGHSRVSTPPPLFLPGPASFEAEDTEPQYFYSFQFLIQNFRLLFPPLFFLLPTGMGQNANTWLGFCGPPNATYKSF</sequence>
<reference evidence="1" key="1">
    <citation type="submission" date="2023-05" db="EMBL/GenBank/DDBJ databases">
        <authorList>
            <consortium name="ELIXIR-Norway"/>
        </authorList>
    </citation>
    <scope>NUCLEOTIDE SEQUENCE</scope>
</reference>
<evidence type="ECO:0000313" key="1">
    <source>
        <dbReference type="EMBL" id="CAN0250111.1"/>
    </source>
</evidence>
<protein>
    <submittedName>
        <fullName evidence="1">Uncharacterized protein</fullName>
    </submittedName>
</protein>
<name>A0AC59Z5L3_RANTA</name>
<reference evidence="1" key="2">
    <citation type="submission" date="2025-03" db="EMBL/GenBank/DDBJ databases">
        <authorList>
            <consortium name="ELIXIR-Norway"/>
            <consortium name="Elixir Norway"/>
        </authorList>
    </citation>
    <scope>NUCLEOTIDE SEQUENCE</scope>
</reference>
<proteinExistence type="predicted"/>
<dbReference type="EMBL" id="OX596108">
    <property type="protein sequence ID" value="CAN0250111.1"/>
    <property type="molecule type" value="Genomic_DNA"/>
</dbReference>
<evidence type="ECO:0000313" key="2">
    <source>
        <dbReference type="Proteomes" id="UP001162501"/>
    </source>
</evidence>
<organism evidence="1 2">
    <name type="scientific">Rangifer tarandus platyrhynchus</name>
    <name type="common">Svalbard reindeer</name>
    <dbReference type="NCBI Taxonomy" id="3082113"/>
    <lineage>
        <taxon>Eukaryota</taxon>
        <taxon>Metazoa</taxon>
        <taxon>Chordata</taxon>
        <taxon>Craniata</taxon>
        <taxon>Vertebrata</taxon>
        <taxon>Euteleostomi</taxon>
        <taxon>Mammalia</taxon>
        <taxon>Eutheria</taxon>
        <taxon>Laurasiatheria</taxon>
        <taxon>Artiodactyla</taxon>
        <taxon>Ruminantia</taxon>
        <taxon>Pecora</taxon>
        <taxon>Cervidae</taxon>
        <taxon>Odocoileinae</taxon>
        <taxon>Rangifer</taxon>
    </lineage>
</organism>
<dbReference type="Proteomes" id="UP001162501">
    <property type="component" value="Chromosome 24"/>
</dbReference>
<gene>
    <name evidence="1" type="ORF">MRATA1EN22A_LOCUS14340</name>
</gene>